<feature type="signal peptide" evidence="7">
    <location>
        <begin position="1"/>
        <end position="17"/>
    </location>
</feature>
<comment type="subcellular location">
    <subcellularLocation>
        <location evidence="1">Membrane</location>
        <topology evidence="1">Multi-pass membrane protein</topology>
    </subcellularLocation>
</comment>
<keyword evidence="4 6" id="KW-1133">Transmembrane helix</keyword>
<evidence type="ECO:0000256" key="2">
    <source>
        <dbReference type="ARBA" id="ARBA00022448"/>
    </source>
</evidence>
<keyword evidence="5 6" id="KW-0472">Membrane</keyword>
<keyword evidence="9" id="KW-1185">Reference proteome</keyword>
<evidence type="ECO:0000256" key="6">
    <source>
        <dbReference type="SAM" id="Phobius"/>
    </source>
</evidence>
<keyword evidence="2" id="KW-0813">Transport</keyword>
<evidence type="ECO:0000256" key="7">
    <source>
        <dbReference type="SAM" id="SignalP"/>
    </source>
</evidence>
<sequence length="330" mass="36067">MLGALASSVSLLGLALADPFSIAFAGVFNIDSDHQGLRTTLFQIFAFAWIWLLSVSVQPLQAASRAIVVESCPDHQQAQAAAWVGRATAGSNVVGYALGALPFADLLYTRRWKSFQLLYLFEMYVKVEDERPGVLRSLRHPEAMEDSRRYASLGVFCFAVVSLLANLAFPFLARSRNYDLMADPHHVANNKLKRSHDASLLTFWAFGHLAFAASTLATFFAQTSTQGFILISSLGIPWALTNWIPHAIVGREVTKRDGSAAILTGVHNSFISAPQILSALICSIMLAVNKKFVDGNGVVLLLRMSGFLSLVAASLTLRLRYVVQYGERAV</sequence>
<dbReference type="PANTHER" id="PTHR19432">
    <property type="entry name" value="SUGAR TRANSPORTER"/>
    <property type="match status" value="1"/>
</dbReference>
<dbReference type="VEuPathDB" id="FungiDB:CH63R_12062"/>
<dbReference type="Proteomes" id="UP000092177">
    <property type="component" value="Chromosome 8"/>
</dbReference>
<dbReference type="GO" id="GO:0008506">
    <property type="term" value="F:sucrose:proton symporter activity"/>
    <property type="evidence" value="ECO:0007669"/>
    <property type="project" value="TreeGrafter"/>
</dbReference>
<feature type="transmembrane region" description="Helical" evidence="6">
    <location>
        <begin position="201"/>
        <end position="221"/>
    </location>
</feature>
<dbReference type="KEGG" id="chig:CH63R_12062"/>
<protein>
    <submittedName>
        <fullName evidence="8">General alpha-glucoside permease</fullName>
    </submittedName>
</protein>
<name>A0A1B7Y035_COLHI</name>
<gene>
    <name evidence="8" type="ORF">CH63R_12062</name>
</gene>
<feature type="chain" id="PRO_5008601224" evidence="7">
    <location>
        <begin position="18"/>
        <end position="330"/>
    </location>
</feature>
<evidence type="ECO:0000313" key="8">
    <source>
        <dbReference type="EMBL" id="OBR05359.1"/>
    </source>
</evidence>
<comment type="caution">
    <text evidence="8">The sequence shown here is derived from an EMBL/GenBank/DDBJ whole genome shotgun (WGS) entry which is preliminary data.</text>
</comment>
<dbReference type="PANTHER" id="PTHR19432:SF35">
    <property type="entry name" value="SOLUTE CARRIER FAMILY 45 MEMBER 3 ISOFORM X1"/>
    <property type="match status" value="1"/>
</dbReference>
<dbReference type="RefSeq" id="XP_018153877.1">
    <property type="nucleotide sequence ID" value="XM_018307036.1"/>
</dbReference>
<dbReference type="AlphaFoldDB" id="A0A1B7Y035"/>
<feature type="transmembrane region" description="Helical" evidence="6">
    <location>
        <begin position="150"/>
        <end position="173"/>
    </location>
</feature>
<evidence type="ECO:0000313" key="9">
    <source>
        <dbReference type="Proteomes" id="UP000092177"/>
    </source>
</evidence>
<evidence type="ECO:0000256" key="1">
    <source>
        <dbReference type="ARBA" id="ARBA00004141"/>
    </source>
</evidence>
<dbReference type="GO" id="GO:0005886">
    <property type="term" value="C:plasma membrane"/>
    <property type="evidence" value="ECO:0007669"/>
    <property type="project" value="TreeGrafter"/>
</dbReference>
<evidence type="ECO:0000256" key="4">
    <source>
        <dbReference type="ARBA" id="ARBA00022989"/>
    </source>
</evidence>
<keyword evidence="3 6" id="KW-0812">Transmembrane</keyword>
<keyword evidence="7" id="KW-0732">Signal</keyword>
<reference evidence="9" key="1">
    <citation type="journal article" date="2017" name="BMC Genomics">
        <title>Gapless genome assembly of Colletotrichum higginsianum reveals chromosome structure and association of transposable elements with secondary metabolite gene clusters.</title>
        <authorList>
            <person name="Dallery J.-F."/>
            <person name="Lapalu N."/>
            <person name="Zampounis A."/>
            <person name="Pigne S."/>
            <person name="Luyten I."/>
            <person name="Amselem J."/>
            <person name="Wittenberg A.H.J."/>
            <person name="Zhou S."/>
            <person name="de Queiroz M.V."/>
            <person name="Robin G.P."/>
            <person name="Auger A."/>
            <person name="Hainaut M."/>
            <person name="Henrissat B."/>
            <person name="Kim K.-T."/>
            <person name="Lee Y.-H."/>
            <person name="Lespinet O."/>
            <person name="Schwartz D.C."/>
            <person name="Thon M.R."/>
            <person name="O'Connell R.J."/>
        </authorList>
    </citation>
    <scope>NUCLEOTIDE SEQUENCE [LARGE SCALE GENOMIC DNA]</scope>
    <source>
        <strain evidence="9">IMI 349063</strain>
    </source>
</reference>
<accession>A0A1B7Y035</accession>
<evidence type="ECO:0000256" key="5">
    <source>
        <dbReference type="ARBA" id="ARBA00023136"/>
    </source>
</evidence>
<feature type="transmembrane region" description="Helical" evidence="6">
    <location>
        <begin position="228"/>
        <end position="249"/>
    </location>
</feature>
<dbReference type="EMBL" id="LTAN01000008">
    <property type="protein sequence ID" value="OBR05359.1"/>
    <property type="molecule type" value="Genomic_DNA"/>
</dbReference>
<proteinExistence type="predicted"/>
<feature type="transmembrane region" description="Helical" evidence="6">
    <location>
        <begin position="269"/>
        <end position="288"/>
    </location>
</feature>
<dbReference type="GeneID" id="28871143"/>
<organism evidence="8 9">
    <name type="scientific">Colletotrichum higginsianum (strain IMI 349063)</name>
    <name type="common">Crucifer anthracnose fungus</name>
    <dbReference type="NCBI Taxonomy" id="759273"/>
    <lineage>
        <taxon>Eukaryota</taxon>
        <taxon>Fungi</taxon>
        <taxon>Dikarya</taxon>
        <taxon>Ascomycota</taxon>
        <taxon>Pezizomycotina</taxon>
        <taxon>Sordariomycetes</taxon>
        <taxon>Hypocreomycetidae</taxon>
        <taxon>Glomerellales</taxon>
        <taxon>Glomerellaceae</taxon>
        <taxon>Colletotrichum</taxon>
        <taxon>Colletotrichum destructivum species complex</taxon>
    </lineage>
</organism>
<evidence type="ECO:0000256" key="3">
    <source>
        <dbReference type="ARBA" id="ARBA00022692"/>
    </source>
</evidence>
<feature type="transmembrane region" description="Helical" evidence="6">
    <location>
        <begin position="300"/>
        <end position="321"/>
    </location>
</feature>